<protein>
    <recommendedName>
        <fullName evidence="1">Integrase catalytic domain-containing protein</fullName>
    </recommendedName>
</protein>
<sequence length="125" mass="14347">MILQTANTIEETFYSDWISRFGVPEVITTDQGRNFKSCIFQSLTKFLRISKIRIAAYNPATNGMVDGFHRQLTVYLKCRLGSTESWLEQIPTILLDIRTTFQEDINASSDELVYGSVFEGKYCEN</sequence>
<dbReference type="GO" id="GO:0015074">
    <property type="term" value="P:DNA integration"/>
    <property type="evidence" value="ECO:0007669"/>
    <property type="project" value="InterPro"/>
</dbReference>
<feature type="domain" description="Integrase catalytic" evidence="1">
    <location>
        <begin position="1"/>
        <end position="118"/>
    </location>
</feature>
<proteinExistence type="predicted"/>
<dbReference type="PANTHER" id="PTHR38681:SF1">
    <property type="entry name" value="RETROVIRUS-RELATED POL POLYPROTEIN FROM TRANSPOSON 412-LIKE PROTEIN"/>
    <property type="match status" value="1"/>
</dbReference>
<dbReference type="EMBL" id="BGPR01000522">
    <property type="protein sequence ID" value="GBM24588.1"/>
    <property type="molecule type" value="Genomic_DNA"/>
</dbReference>
<dbReference type="InterPro" id="IPR001584">
    <property type="entry name" value="Integrase_cat-core"/>
</dbReference>
<dbReference type="InterPro" id="IPR012337">
    <property type="entry name" value="RNaseH-like_sf"/>
</dbReference>
<reference evidence="2 3" key="1">
    <citation type="journal article" date="2019" name="Sci. Rep.">
        <title>Orb-weaving spider Araneus ventricosus genome elucidates the spidroin gene catalogue.</title>
        <authorList>
            <person name="Kono N."/>
            <person name="Nakamura H."/>
            <person name="Ohtoshi R."/>
            <person name="Moran D.A.P."/>
            <person name="Shinohara A."/>
            <person name="Yoshida Y."/>
            <person name="Fujiwara M."/>
            <person name="Mori M."/>
            <person name="Tomita M."/>
            <person name="Arakawa K."/>
        </authorList>
    </citation>
    <scope>NUCLEOTIDE SEQUENCE [LARGE SCALE GENOMIC DNA]</scope>
</reference>
<organism evidence="2 3">
    <name type="scientific">Araneus ventricosus</name>
    <name type="common">Orbweaver spider</name>
    <name type="synonym">Epeira ventricosa</name>
    <dbReference type="NCBI Taxonomy" id="182803"/>
    <lineage>
        <taxon>Eukaryota</taxon>
        <taxon>Metazoa</taxon>
        <taxon>Ecdysozoa</taxon>
        <taxon>Arthropoda</taxon>
        <taxon>Chelicerata</taxon>
        <taxon>Arachnida</taxon>
        <taxon>Araneae</taxon>
        <taxon>Araneomorphae</taxon>
        <taxon>Entelegynae</taxon>
        <taxon>Araneoidea</taxon>
        <taxon>Araneidae</taxon>
        <taxon>Araneus</taxon>
    </lineage>
</organism>
<dbReference type="GO" id="GO:0003676">
    <property type="term" value="F:nucleic acid binding"/>
    <property type="evidence" value="ECO:0007669"/>
    <property type="project" value="InterPro"/>
</dbReference>
<dbReference type="Gene3D" id="3.30.420.10">
    <property type="entry name" value="Ribonuclease H-like superfamily/Ribonuclease H"/>
    <property type="match status" value="1"/>
</dbReference>
<evidence type="ECO:0000259" key="1">
    <source>
        <dbReference type="PROSITE" id="PS50994"/>
    </source>
</evidence>
<dbReference type="InterPro" id="IPR036397">
    <property type="entry name" value="RNaseH_sf"/>
</dbReference>
<evidence type="ECO:0000313" key="2">
    <source>
        <dbReference type="EMBL" id="GBM24588.1"/>
    </source>
</evidence>
<gene>
    <name evidence="2" type="ORF">AVEN_157850_1</name>
</gene>
<dbReference type="Proteomes" id="UP000499080">
    <property type="component" value="Unassembled WGS sequence"/>
</dbReference>
<evidence type="ECO:0000313" key="3">
    <source>
        <dbReference type="Proteomes" id="UP000499080"/>
    </source>
</evidence>
<name>A0A4Y2E998_ARAVE</name>
<dbReference type="PANTHER" id="PTHR38681">
    <property type="entry name" value="RETROVIRUS-RELATED POL POLYPROTEIN FROM TRANSPOSON 412-LIKE PROTEIN-RELATED"/>
    <property type="match status" value="1"/>
</dbReference>
<accession>A0A4Y2E998</accession>
<dbReference type="PROSITE" id="PS50994">
    <property type="entry name" value="INTEGRASE"/>
    <property type="match status" value="1"/>
</dbReference>
<comment type="caution">
    <text evidence="2">The sequence shown here is derived from an EMBL/GenBank/DDBJ whole genome shotgun (WGS) entry which is preliminary data.</text>
</comment>
<dbReference type="OrthoDB" id="775972at2759"/>
<keyword evidence="3" id="KW-1185">Reference proteome</keyword>
<dbReference type="AlphaFoldDB" id="A0A4Y2E998"/>
<dbReference type="SUPFAM" id="SSF53098">
    <property type="entry name" value="Ribonuclease H-like"/>
    <property type="match status" value="1"/>
</dbReference>